<keyword evidence="4" id="KW-1185">Reference proteome</keyword>
<dbReference type="OrthoDB" id="9806974at2"/>
<dbReference type="Gene3D" id="3.40.50.720">
    <property type="entry name" value="NAD(P)-binding Rossmann-like Domain"/>
    <property type="match status" value="1"/>
</dbReference>
<dbReference type="PANTHER" id="PTHR43477">
    <property type="entry name" value="DIHYDROANTICAPSIN 7-DEHYDROGENASE"/>
    <property type="match status" value="1"/>
</dbReference>
<protein>
    <submittedName>
        <fullName evidence="3">NAD(P)-dependent dehydrogenase (Short-subunit alcohol dehydrogenase family)</fullName>
    </submittedName>
</protein>
<dbReference type="PANTHER" id="PTHR43477:SF1">
    <property type="entry name" value="DIHYDROANTICAPSIN 7-DEHYDROGENASE"/>
    <property type="match status" value="1"/>
</dbReference>
<dbReference type="InterPro" id="IPR002347">
    <property type="entry name" value="SDR_fam"/>
</dbReference>
<dbReference type="NCBIfam" id="NF005449">
    <property type="entry name" value="PRK07041.1"/>
    <property type="match status" value="1"/>
</dbReference>
<accession>A0A562P9H6</accession>
<evidence type="ECO:0000313" key="3">
    <source>
        <dbReference type="EMBL" id="TWI41102.1"/>
    </source>
</evidence>
<comment type="similarity">
    <text evidence="1">Belongs to the short-chain dehydrogenases/reductases (SDR) family.</text>
</comment>
<dbReference type="CDD" id="cd05233">
    <property type="entry name" value="SDR_c"/>
    <property type="match status" value="1"/>
</dbReference>
<keyword evidence="2" id="KW-0560">Oxidoreductase</keyword>
<name>A0A562P9H6_9HYPH</name>
<evidence type="ECO:0000256" key="1">
    <source>
        <dbReference type="ARBA" id="ARBA00006484"/>
    </source>
</evidence>
<comment type="caution">
    <text evidence="3">The sequence shown here is derived from an EMBL/GenBank/DDBJ whole genome shotgun (WGS) entry which is preliminary data.</text>
</comment>
<dbReference type="RefSeq" id="WP_145714579.1">
    <property type="nucleotide sequence ID" value="NZ_BSPF01000022.1"/>
</dbReference>
<dbReference type="EMBL" id="VLKT01000005">
    <property type="protein sequence ID" value="TWI41102.1"/>
    <property type="molecule type" value="Genomic_DNA"/>
</dbReference>
<reference evidence="3 4" key="1">
    <citation type="journal article" date="2015" name="Stand. Genomic Sci.">
        <title>Genomic Encyclopedia of Bacterial and Archaeal Type Strains, Phase III: the genomes of soil and plant-associated and newly described type strains.</title>
        <authorList>
            <person name="Whitman W.B."/>
            <person name="Woyke T."/>
            <person name="Klenk H.P."/>
            <person name="Zhou Y."/>
            <person name="Lilburn T.G."/>
            <person name="Beck B.J."/>
            <person name="De Vos P."/>
            <person name="Vandamme P."/>
            <person name="Eisen J.A."/>
            <person name="Garrity G."/>
            <person name="Hugenholtz P."/>
            <person name="Kyrpides N.C."/>
        </authorList>
    </citation>
    <scope>NUCLEOTIDE SEQUENCE [LARGE SCALE GENOMIC DNA]</scope>
    <source>
        <strain evidence="3 4">CGMCC 1.2546</strain>
    </source>
</reference>
<proteinExistence type="inferred from homology"/>
<dbReference type="PRINTS" id="PR00081">
    <property type="entry name" value="GDHRDH"/>
</dbReference>
<evidence type="ECO:0000256" key="2">
    <source>
        <dbReference type="ARBA" id="ARBA00023002"/>
    </source>
</evidence>
<dbReference type="Proteomes" id="UP000317122">
    <property type="component" value="Unassembled WGS sequence"/>
</dbReference>
<dbReference type="GO" id="GO:0016491">
    <property type="term" value="F:oxidoreductase activity"/>
    <property type="evidence" value="ECO:0007669"/>
    <property type="project" value="UniProtKB-KW"/>
</dbReference>
<gene>
    <name evidence="3" type="ORF">IQ26_01038</name>
</gene>
<dbReference type="AlphaFoldDB" id="A0A562P9H6"/>
<dbReference type="Pfam" id="PF13561">
    <property type="entry name" value="adh_short_C2"/>
    <property type="match status" value="1"/>
</dbReference>
<dbReference type="InterPro" id="IPR051122">
    <property type="entry name" value="SDR_DHRS6-like"/>
</dbReference>
<dbReference type="InterPro" id="IPR036291">
    <property type="entry name" value="NAD(P)-bd_dom_sf"/>
</dbReference>
<evidence type="ECO:0000313" key="4">
    <source>
        <dbReference type="Proteomes" id="UP000317122"/>
    </source>
</evidence>
<sequence length="243" mass="25620">MTSLDGKKILIFGGSRGIGLGVAKAALERGAEVFIVGRSPEKLKAAEKVLGKSTKVHGIAADMTKEADVARAFKQAGAIDHFMTTAGTPPPNDSIGDIDIDATRRFIDEKMISSMTLAKHASKALKRGGSMTFTSGINKDKPPVPGGSVVAAVAQSFDAFARALALELGPTRVNVVSPGWVDTPMFDEIVGDAKHGYFEELAARLPSGRIAKPADVAPAYIYLMESDFTTGETVHIDGGHRLI</sequence>
<dbReference type="SUPFAM" id="SSF51735">
    <property type="entry name" value="NAD(P)-binding Rossmann-fold domains"/>
    <property type="match status" value="1"/>
</dbReference>
<organism evidence="3 4">
    <name type="scientific">Mesorhizobium tianshanense</name>
    <dbReference type="NCBI Taxonomy" id="39844"/>
    <lineage>
        <taxon>Bacteria</taxon>
        <taxon>Pseudomonadati</taxon>
        <taxon>Pseudomonadota</taxon>
        <taxon>Alphaproteobacteria</taxon>
        <taxon>Hyphomicrobiales</taxon>
        <taxon>Phyllobacteriaceae</taxon>
        <taxon>Mesorhizobium</taxon>
    </lineage>
</organism>